<dbReference type="EMBL" id="WUTW01000004">
    <property type="protein sequence ID" value="MXQ66602.1"/>
    <property type="molecule type" value="Genomic_DNA"/>
</dbReference>
<sequence>MNEPLKIGDPADAIAAVPYLLGFHPADSLVCLAFGGPRTACAVRQDLPDVDEQTAPVLARNGFEQAIVLGYGPPDRADDAAHALAAALDRHDIKVIDILRVLDDRWWRLGCPDETCCPPTGRPLDTRAARVTAEAVYAGHVALSDRADLARTIAPVDGPAAAAMRAATRRAEDRLAALARAPSAPDPPSTPTILTTEGIPFVTHLLDRYSTDRNPPTDDETAWLGLLLTSLPVRDEAWEHANNTPADHLQLWRNTTRRVAPHYAAAPASLLAYTAYLIGDGALANLALDRALTAAPSYSMAALLREIIALGIPPSETQARVARHF</sequence>
<evidence type="ECO:0000313" key="2">
    <source>
        <dbReference type="Proteomes" id="UP000431901"/>
    </source>
</evidence>
<gene>
    <name evidence="1" type="ORF">GQ466_21515</name>
</gene>
<dbReference type="Pfam" id="PF13830">
    <property type="entry name" value="DUF4192"/>
    <property type="match status" value="1"/>
</dbReference>
<dbReference type="Proteomes" id="UP000431901">
    <property type="component" value="Unassembled WGS sequence"/>
</dbReference>
<dbReference type="RefSeq" id="WP_161104781.1">
    <property type="nucleotide sequence ID" value="NZ_JBHLYI010000018.1"/>
</dbReference>
<keyword evidence="2" id="KW-1185">Reference proteome</keyword>
<dbReference type="OrthoDB" id="3264463at2"/>
<organism evidence="1 2">
    <name type="scientific">Actinomadura rayongensis</name>
    <dbReference type="NCBI Taxonomy" id="1429076"/>
    <lineage>
        <taxon>Bacteria</taxon>
        <taxon>Bacillati</taxon>
        <taxon>Actinomycetota</taxon>
        <taxon>Actinomycetes</taxon>
        <taxon>Streptosporangiales</taxon>
        <taxon>Thermomonosporaceae</taxon>
        <taxon>Actinomadura</taxon>
    </lineage>
</organism>
<dbReference type="InterPro" id="IPR025447">
    <property type="entry name" value="DUF4192"/>
</dbReference>
<dbReference type="AlphaFoldDB" id="A0A6I4WIY4"/>
<name>A0A6I4WIY4_9ACTN</name>
<comment type="caution">
    <text evidence="1">The sequence shown here is derived from an EMBL/GenBank/DDBJ whole genome shotgun (WGS) entry which is preliminary data.</text>
</comment>
<accession>A0A6I4WIY4</accession>
<protein>
    <submittedName>
        <fullName evidence="1">DUF4192 family protein</fullName>
    </submittedName>
</protein>
<reference evidence="1 2" key="1">
    <citation type="submission" date="2019-12" db="EMBL/GenBank/DDBJ databases">
        <title>Nocardia macrotermitis sp. nov. and Nocardia aurantia sp. nov., isolated from the gut of the fungus growing-termite Macrotermes natalensis.</title>
        <authorList>
            <person name="Christine B."/>
            <person name="Rene B."/>
        </authorList>
    </citation>
    <scope>NUCLEOTIDE SEQUENCE [LARGE SCALE GENOMIC DNA]</scope>
    <source>
        <strain evidence="1 2">DSM 102126</strain>
    </source>
</reference>
<proteinExistence type="predicted"/>
<evidence type="ECO:0000313" key="1">
    <source>
        <dbReference type="EMBL" id="MXQ66602.1"/>
    </source>
</evidence>